<dbReference type="GeneID" id="70244464"/>
<dbReference type="GO" id="GO:0005576">
    <property type="term" value="C:extracellular region"/>
    <property type="evidence" value="ECO:0007669"/>
    <property type="project" value="UniProtKB-SubCell"/>
</dbReference>
<evidence type="ECO:0000256" key="14">
    <source>
        <dbReference type="ARBA" id="ARBA00045077"/>
    </source>
</evidence>
<keyword evidence="11" id="KW-0119">Carbohydrate metabolism</keyword>
<keyword evidence="3" id="KW-0964">Secreted</keyword>
<keyword evidence="18" id="KW-0378">Hydrolase</keyword>
<evidence type="ECO:0000256" key="6">
    <source>
        <dbReference type="ARBA" id="ARBA00023001"/>
    </source>
</evidence>
<dbReference type="InterPro" id="IPR005103">
    <property type="entry name" value="AA9_LPMO"/>
</dbReference>
<name>A0AAD4KQC1_9EURO</name>
<feature type="signal peptide" evidence="16">
    <location>
        <begin position="1"/>
        <end position="17"/>
    </location>
</feature>
<dbReference type="Gene3D" id="2.70.50.70">
    <property type="match status" value="1"/>
</dbReference>
<evidence type="ECO:0000256" key="13">
    <source>
        <dbReference type="ARBA" id="ARBA00044502"/>
    </source>
</evidence>
<dbReference type="EMBL" id="JAJTJA010000007">
    <property type="protein sequence ID" value="KAH8696588.1"/>
    <property type="molecule type" value="Genomic_DNA"/>
</dbReference>
<dbReference type="GO" id="GO:0030245">
    <property type="term" value="P:cellulose catabolic process"/>
    <property type="evidence" value="ECO:0007669"/>
    <property type="project" value="UniProtKB-KW"/>
</dbReference>
<dbReference type="CDD" id="cd21175">
    <property type="entry name" value="LPMO_AA9"/>
    <property type="match status" value="1"/>
</dbReference>
<organism evidence="18 19">
    <name type="scientific">Talaromyces proteolyticus</name>
    <dbReference type="NCBI Taxonomy" id="1131652"/>
    <lineage>
        <taxon>Eukaryota</taxon>
        <taxon>Fungi</taxon>
        <taxon>Dikarya</taxon>
        <taxon>Ascomycota</taxon>
        <taxon>Pezizomycotina</taxon>
        <taxon>Eurotiomycetes</taxon>
        <taxon>Eurotiomycetidae</taxon>
        <taxon>Eurotiales</taxon>
        <taxon>Trichocomaceae</taxon>
        <taxon>Talaromyces</taxon>
        <taxon>Talaromyces sect. Bacilispori</taxon>
    </lineage>
</organism>
<evidence type="ECO:0000256" key="9">
    <source>
        <dbReference type="ARBA" id="ARBA00023033"/>
    </source>
</evidence>
<evidence type="ECO:0000256" key="5">
    <source>
        <dbReference type="ARBA" id="ARBA00022729"/>
    </source>
</evidence>
<dbReference type="PANTHER" id="PTHR33353">
    <property type="entry name" value="PUTATIVE (AFU_ORTHOLOGUE AFUA_1G12560)-RELATED"/>
    <property type="match status" value="1"/>
</dbReference>
<dbReference type="GO" id="GO:0004497">
    <property type="term" value="F:monooxygenase activity"/>
    <property type="evidence" value="ECO:0007669"/>
    <property type="project" value="UniProtKB-KW"/>
</dbReference>
<keyword evidence="8" id="KW-0186">Copper</keyword>
<evidence type="ECO:0000256" key="10">
    <source>
        <dbReference type="ARBA" id="ARBA00023157"/>
    </source>
</evidence>
<dbReference type="PANTHER" id="PTHR33353:SF10">
    <property type="entry name" value="ENDO-BETA-1,4-GLUCANASE D"/>
    <property type="match status" value="1"/>
</dbReference>
<keyword evidence="10" id="KW-1015">Disulfide bond</keyword>
<evidence type="ECO:0000256" key="3">
    <source>
        <dbReference type="ARBA" id="ARBA00022525"/>
    </source>
</evidence>
<dbReference type="InterPro" id="IPR049892">
    <property type="entry name" value="AA9"/>
</dbReference>
<keyword evidence="9" id="KW-0503">Monooxygenase</keyword>
<comment type="cofactor">
    <cofactor evidence="1">
        <name>Cu(2+)</name>
        <dbReference type="ChEBI" id="CHEBI:29036"/>
    </cofactor>
</comment>
<comment type="catalytic activity">
    <reaction evidence="14">
        <text>[(1-&gt;4)-beta-D-glucosyl]n+m + reduced acceptor + O2 = 4-dehydro-beta-D-glucosyl-[(1-&gt;4)-beta-D-glucosyl]n-1 + [(1-&gt;4)-beta-D-glucosyl]m + acceptor + H2O.</text>
        <dbReference type="EC" id="1.14.99.56"/>
    </reaction>
</comment>
<dbReference type="AlphaFoldDB" id="A0AAD4KQC1"/>
<dbReference type="GO" id="GO:0016787">
    <property type="term" value="F:hydrolase activity"/>
    <property type="evidence" value="ECO:0007669"/>
    <property type="project" value="UniProtKB-KW"/>
</dbReference>
<evidence type="ECO:0000256" key="4">
    <source>
        <dbReference type="ARBA" id="ARBA00022723"/>
    </source>
</evidence>
<keyword evidence="12" id="KW-0624">Polysaccharide degradation</keyword>
<evidence type="ECO:0000256" key="8">
    <source>
        <dbReference type="ARBA" id="ARBA00023008"/>
    </source>
</evidence>
<evidence type="ECO:0000259" key="17">
    <source>
        <dbReference type="Pfam" id="PF03443"/>
    </source>
</evidence>
<evidence type="ECO:0000313" key="18">
    <source>
        <dbReference type="EMBL" id="KAH8696588.1"/>
    </source>
</evidence>
<dbReference type="Pfam" id="PF03443">
    <property type="entry name" value="AA9"/>
    <property type="match status" value="1"/>
</dbReference>
<protein>
    <recommendedName>
        <fullName evidence="15">lytic cellulose monooxygenase (C4-dehydrogenating)</fullName>
        <ecNumber evidence="15">1.14.99.56</ecNumber>
    </recommendedName>
</protein>
<feature type="domain" description="Auxiliary Activity family 9 catalytic" evidence="17">
    <location>
        <begin position="18"/>
        <end position="218"/>
    </location>
</feature>
<evidence type="ECO:0000256" key="2">
    <source>
        <dbReference type="ARBA" id="ARBA00004613"/>
    </source>
</evidence>
<keyword evidence="5 16" id="KW-0732">Signal</keyword>
<dbReference type="EC" id="1.14.99.56" evidence="15"/>
<evidence type="ECO:0000313" key="19">
    <source>
        <dbReference type="Proteomes" id="UP001201262"/>
    </source>
</evidence>
<gene>
    <name evidence="18" type="ORF">BGW36DRAFT_360411</name>
</gene>
<keyword evidence="7" id="KW-0560">Oxidoreductase</keyword>
<evidence type="ECO:0000256" key="11">
    <source>
        <dbReference type="ARBA" id="ARBA00023277"/>
    </source>
</evidence>
<evidence type="ECO:0000256" key="7">
    <source>
        <dbReference type="ARBA" id="ARBA00023002"/>
    </source>
</evidence>
<keyword evidence="6" id="KW-0136">Cellulose degradation</keyword>
<reference evidence="18" key="1">
    <citation type="submission" date="2021-12" db="EMBL/GenBank/DDBJ databases">
        <title>Convergent genome expansion in fungi linked to evolution of root-endophyte symbiosis.</title>
        <authorList>
            <consortium name="DOE Joint Genome Institute"/>
            <person name="Ke Y.-H."/>
            <person name="Bonito G."/>
            <person name="Liao H.-L."/>
            <person name="Looney B."/>
            <person name="Rojas-Flechas A."/>
            <person name="Nash J."/>
            <person name="Hameed K."/>
            <person name="Schadt C."/>
            <person name="Martin F."/>
            <person name="Crous P.W."/>
            <person name="Miettinen O."/>
            <person name="Magnuson J.K."/>
            <person name="Labbe J."/>
            <person name="Jacobson D."/>
            <person name="Doktycz M.J."/>
            <person name="Veneault-Fourrey C."/>
            <person name="Kuo A."/>
            <person name="Mondo S."/>
            <person name="Calhoun S."/>
            <person name="Riley R."/>
            <person name="Ohm R."/>
            <person name="LaButti K."/>
            <person name="Andreopoulos B."/>
            <person name="Pangilinan J."/>
            <person name="Nolan M."/>
            <person name="Tritt A."/>
            <person name="Clum A."/>
            <person name="Lipzen A."/>
            <person name="Daum C."/>
            <person name="Barry K."/>
            <person name="Grigoriev I.V."/>
            <person name="Vilgalys R."/>
        </authorList>
    </citation>
    <scope>NUCLEOTIDE SEQUENCE</scope>
    <source>
        <strain evidence="18">PMI_201</strain>
    </source>
</reference>
<accession>A0AAD4KQC1</accession>
<sequence length="228" mass="24597">MRFVLSTALLFGQSVLAHYKWPALILDDVATPDYEYVRLNTNNINPIMDINSTDMRCNQGGLDSGPQTSTATVVAGDTIGFTLSNSISHIGPVVVYMAQAPGNPSDWDGSGEVFFKINEWGPDFSTGTIEWPQLGVMSYSFKVPPSVPDGYYLIRIEHIAVHNAANYGGCQFFIACGQVKVTGGGSGTPGPLVAFPGAYQSTDPGILFNDYYPPPTSYVIPGPPVWFE</sequence>
<comment type="similarity">
    <text evidence="13">Belongs to the polysaccharide monooxygenase AA9 family.</text>
</comment>
<dbReference type="GO" id="GO:0046872">
    <property type="term" value="F:metal ion binding"/>
    <property type="evidence" value="ECO:0007669"/>
    <property type="project" value="UniProtKB-KW"/>
</dbReference>
<proteinExistence type="inferred from homology"/>
<keyword evidence="19" id="KW-1185">Reference proteome</keyword>
<comment type="caution">
    <text evidence="18">The sequence shown here is derived from an EMBL/GenBank/DDBJ whole genome shotgun (WGS) entry which is preliminary data.</text>
</comment>
<comment type="subcellular location">
    <subcellularLocation>
        <location evidence="2">Secreted</location>
    </subcellularLocation>
</comment>
<evidence type="ECO:0000256" key="1">
    <source>
        <dbReference type="ARBA" id="ARBA00001973"/>
    </source>
</evidence>
<evidence type="ECO:0000256" key="16">
    <source>
        <dbReference type="SAM" id="SignalP"/>
    </source>
</evidence>
<dbReference type="Proteomes" id="UP001201262">
    <property type="component" value="Unassembled WGS sequence"/>
</dbReference>
<evidence type="ECO:0000256" key="15">
    <source>
        <dbReference type="ARBA" id="ARBA00047174"/>
    </source>
</evidence>
<feature type="chain" id="PRO_5042051101" description="lytic cellulose monooxygenase (C4-dehydrogenating)" evidence="16">
    <location>
        <begin position="18"/>
        <end position="228"/>
    </location>
</feature>
<keyword evidence="4" id="KW-0479">Metal-binding</keyword>
<dbReference type="RefSeq" id="XP_046071524.1">
    <property type="nucleotide sequence ID" value="XM_046214177.1"/>
</dbReference>
<evidence type="ECO:0000256" key="12">
    <source>
        <dbReference type="ARBA" id="ARBA00023326"/>
    </source>
</evidence>